<feature type="transmembrane region" description="Helical" evidence="1">
    <location>
        <begin position="5"/>
        <end position="23"/>
    </location>
</feature>
<sequence>MKKILLIILGVIVIVGCIIFWMFQKQTEDVQNLEYANIVMNDVVEGTYEGHIETMLIKVKVNVTVENHSLKNIEILQHDNGFGEPAEEIVKTMIQKNNYQVDVKSGATYSSEIIKSAVSQALQKGVHKNG</sequence>
<keyword evidence="1" id="KW-1133">Transmembrane helix</keyword>
<evidence type="ECO:0000256" key="1">
    <source>
        <dbReference type="SAM" id="Phobius"/>
    </source>
</evidence>
<dbReference type="SMART" id="SM00900">
    <property type="entry name" value="FMN_bind"/>
    <property type="match status" value="1"/>
</dbReference>
<gene>
    <name evidence="3" type="ORF">HMPREF9488_02961</name>
</gene>
<dbReference type="GO" id="GO:0010181">
    <property type="term" value="F:FMN binding"/>
    <property type="evidence" value="ECO:0007669"/>
    <property type="project" value="InterPro"/>
</dbReference>
<dbReference type="OrthoDB" id="307864at2"/>
<dbReference type="HOGENOM" id="CLU_096350_0_1_9"/>
<keyword evidence="1" id="KW-0472">Membrane</keyword>
<evidence type="ECO:0000313" key="3">
    <source>
        <dbReference type="EMBL" id="EFW03771.1"/>
    </source>
</evidence>
<accession>E7GDW8</accession>
<dbReference type="Proteomes" id="UP000003157">
    <property type="component" value="Unassembled WGS sequence"/>
</dbReference>
<feature type="domain" description="FMN-binding" evidence="2">
    <location>
        <begin position="50"/>
        <end position="125"/>
    </location>
</feature>
<reference evidence="3 4" key="1">
    <citation type="submission" date="2010-12" db="EMBL/GenBank/DDBJ databases">
        <title>The Genome Sequence of Coprobacillus sp. strain 29_1.</title>
        <authorList>
            <consortium name="The Broad Institute Genome Sequencing Platform"/>
            <person name="Earl A."/>
            <person name="Ward D."/>
            <person name="Feldgarden M."/>
            <person name="Gevers D."/>
            <person name="Daigneault M."/>
            <person name="Sibley C.D."/>
            <person name="White A."/>
            <person name="Strauss J."/>
            <person name="Allen-Vercoe E."/>
            <person name="Young S.K."/>
            <person name="Zeng Q."/>
            <person name="Gargeya S."/>
            <person name="Fitzgerald M."/>
            <person name="Haas B."/>
            <person name="Abouelleil A."/>
            <person name="Alvarado L."/>
            <person name="Arachchi H.M."/>
            <person name="Berlin A."/>
            <person name="Brown A."/>
            <person name="Chapman S.B."/>
            <person name="Chen Z."/>
            <person name="Dunbar C."/>
            <person name="Freedman E."/>
            <person name="Gearin G."/>
            <person name="Gellesch M."/>
            <person name="Goldberg J."/>
            <person name="Griggs A."/>
            <person name="Gujja S."/>
            <person name="Heilman E."/>
            <person name="Heiman D."/>
            <person name="Howarth C."/>
            <person name="Larson L."/>
            <person name="Lui A."/>
            <person name="MacDonald P.J.P."/>
            <person name="Mehta T."/>
            <person name="Montmayeur A."/>
            <person name="Murphy C."/>
            <person name="Neiman D."/>
            <person name="Pearson M."/>
            <person name="Priest M."/>
            <person name="Roberts A."/>
            <person name="Saif S."/>
            <person name="Shea T."/>
            <person name="Shenoy N."/>
            <person name="Sisk P."/>
            <person name="Stolte C."/>
            <person name="Sykes S."/>
            <person name="White J."/>
            <person name="Yandava C."/>
            <person name="Nusbaum C."/>
            <person name="Birren B."/>
        </authorList>
    </citation>
    <scope>NUCLEOTIDE SEQUENCE [LARGE SCALE GENOMIC DNA]</scope>
    <source>
        <strain evidence="3 4">29_1</strain>
    </source>
</reference>
<dbReference type="GeneID" id="78230399"/>
<dbReference type="EMBL" id="ADKX01000043">
    <property type="protein sequence ID" value="EFW03771.1"/>
    <property type="molecule type" value="Genomic_DNA"/>
</dbReference>
<dbReference type="PROSITE" id="PS51257">
    <property type="entry name" value="PROKAR_LIPOPROTEIN"/>
    <property type="match status" value="1"/>
</dbReference>
<dbReference type="Gene3D" id="3.90.1010.20">
    <property type="match status" value="1"/>
</dbReference>
<dbReference type="RefSeq" id="WP_008790048.1">
    <property type="nucleotide sequence ID" value="NZ_AKCB01000001.1"/>
</dbReference>
<proteinExistence type="predicted"/>
<comment type="caution">
    <text evidence="3">The sequence shown here is derived from an EMBL/GenBank/DDBJ whole genome shotgun (WGS) entry which is preliminary data.</text>
</comment>
<protein>
    <recommendedName>
        <fullName evidence="2">FMN-binding domain-containing protein</fullName>
    </recommendedName>
</protein>
<organism evidence="3 4">
    <name type="scientific">Coprobacillus cateniformis</name>
    <dbReference type="NCBI Taxonomy" id="100884"/>
    <lineage>
        <taxon>Bacteria</taxon>
        <taxon>Bacillati</taxon>
        <taxon>Bacillota</taxon>
        <taxon>Erysipelotrichia</taxon>
        <taxon>Erysipelotrichales</taxon>
        <taxon>Coprobacillaceae</taxon>
        <taxon>Coprobacillus</taxon>
    </lineage>
</organism>
<name>E7GDW8_9FIRM</name>
<dbReference type="STRING" id="100884.GCA_000269565_02585"/>
<evidence type="ECO:0000313" key="4">
    <source>
        <dbReference type="Proteomes" id="UP000003157"/>
    </source>
</evidence>
<keyword evidence="1" id="KW-0812">Transmembrane</keyword>
<dbReference type="AlphaFoldDB" id="E7GDW8"/>
<dbReference type="GO" id="GO:0016020">
    <property type="term" value="C:membrane"/>
    <property type="evidence" value="ECO:0007669"/>
    <property type="project" value="InterPro"/>
</dbReference>
<evidence type="ECO:0000259" key="2">
    <source>
        <dbReference type="SMART" id="SM00900"/>
    </source>
</evidence>
<dbReference type="Pfam" id="PF04205">
    <property type="entry name" value="FMN_bind"/>
    <property type="match status" value="1"/>
</dbReference>
<keyword evidence="4" id="KW-1185">Reference proteome</keyword>
<dbReference type="InterPro" id="IPR007329">
    <property type="entry name" value="FMN-bd"/>
</dbReference>
<dbReference type="eggNOG" id="COG3976">
    <property type="taxonomic scope" value="Bacteria"/>
</dbReference>